<dbReference type="SUPFAM" id="SSF143011">
    <property type="entry name" value="RelE-like"/>
    <property type="match status" value="1"/>
</dbReference>
<proteinExistence type="predicted"/>
<dbReference type="Proteomes" id="UP000593892">
    <property type="component" value="Chromosome"/>
</dbReference>
<dbReference type="EMBL" id="CP063849">
    <property type="protein sequence ID" value="QOY88378.1"/>
    <property type="molecule type" value="Genomic_DNA"/>
</dbReference>
<protein>
    <submittedName>
        <fullName evidence="1">Type II toxin-antitoxin system RelE/ParE family toxin</fullName>
    </submittedName>
</protein>
<dbReference type="AlphaFoldDB" id="A0A7S7NRE8"/>
<dbReference type="InterPro" id="IPR035093">
    <property type="entry name" value="RelE/ParE_toxin_dom_sf"/>
</dbReference>
<name>A0A7S7NRE8_PALFE</name>
<organism evidence="1 2">
    <name type="scientific">Paludibaculum fermentans</name>
    <dbReference type="NCBI Taxonomy" id="1473598"/>
    <lineage>
        <taxon>Bacteria</taxon>
        <taxon>Pseudomonadati</taxon>
        <taxon>Acidobacteriota</taxon>
        <taxon>Terriglobia</taxon>
        <taxon>Bryobacterales</taxon>
        <taxon>Bryobacteraceae</taxon>
        <taxon>Paludibaculum</taxon>
    </lineage>
</organism>
<dbReference type="KEGG" id="pfer:IRI77_37575"/>
<evidence type="ECO:0000313" key="1">
    <source>
        <dbReference type="EMBL" id="QOY88378.1"/>
    </source>
</evidence>
<evidence type="ECO:0000313" key="2">
    <source>
        <dbReference type="Proteomes" id="UP000593892"/>
    </source>
</evidence>
<reference evidence="1 2" key="1">
    <citation type="submission" date="2020-10" db="EMBL/GenBank/DDBJ databases">
        <title>Complete genome sequence of Paludibaculum fermentans P105T, a facultatively anaerobic acidobacterium capable of dissimilatory Fe(III) reduction.</title>
        <authorList>
            <person name="Dedysh S.N."/>
            <person name="Beletsky A.V."/>
            <person name="Kulichevskaya I.S."/>
            <person name="Mardanov A.V."/>
            <person name="Ravin N.V."/>
        </authorList>
    </citation>
    <scope>NUCLEOTIDE SEQUENCE [LARGE SCALE GENOMIC DNA]</scope>
    <source>
        <strain evidence="1 2">P105</strain>
    </source>
</reference>
<gene>
    <name evidence="1" type="ORF">IRI77_37575</name>
</gene>
<dbReference type="Gene3D" id="3.30.2310.20">
    <property type="entry name" value="RelE-like"/>
    <property type="match status" value="1"/>
</dbReference>
<dbReference type="Pfam" id="PF05015">
    <property type="entry name" value="HigB-like_toxin"/>
    <property type="match status" value="1"/>
</dbReference>
<keyword evidence="2" id="KW-1185">Reference proteome</keyword>
<sequence>MLALAQAASLKIVCRWSLPVRCRPEGALSRYGHVACATCNHLRYTQSVSIEGSRHYGLERTSTAGTRSGIQAKHADRLRLILGRLNVSTTACDMDLPGLDLHELSGPRKGTWAVKVSGNWRVTFTWAGKDVERVDYEDYH</sequence>
<dbReference type="InterPro" id="IPR007711">
    <property type="entry name" value="HigB-1"/>
</dbReference>
<accession>A0A7S7NRE8</accession>